<protein>
    <recommendedName>
        <fullName evidence="1">Thiamine-binding protein domain-containing protein</fullName>
    </recommendedName>
</protein>
<comment type="caution">
    <text evidence="2">The sequence shown here is derived from an EMBL/GenBank/DDBJ whole genome shotgun (WGS) entry which is preliminary data.</text>
</comment>
<evidence type="ECO:0000313" key="3">
    <source>
        <dbReference type="Proteomes" id="UP000016519"/>
    </source>
</evidence>
<organism evidence="2 3">
    <name type="scientific">Alloscardovia omnicolens F0580</name>
    <dbReference type="NCBI Taxonomy" id="1321816"/>
    <lineage>
        <taxon>Bacteria</taxon>
        <taxon>Bacillati</taxon>
        <taxon>Actinomycetota</taxon>
        <taxon>Actinomycetes</taxon>
        <taxon>Bifidobacteriales</taxon>
        <taxon>Bifidobacteriaceae</taxon>
        <taxon>Alloscardovia</taxon>
    </lineage>
</organism>
<keyword evidence="3" id="KW-1185">Reference proteome</keyword>
<dbReference type="SUPFAM" id="SSF89957">
    <property type="entry name" value="MTH1187/YkoF-like"/>
    <property type="match status" value="1"/>
</dbReference>
<dbReference type="Gene3D" id="3.30.70.930">
    <property type="match status" value="1"/>
</dbReference>
<dbReference type="HOGENOM" id="CLU_137479_2_0_11"/>
<sequence>MPAKGNTLMNTPQNNCSIAIQVLPMKVADYLPDIDRVIYYLQDRFPQARVTPFETVIEGEYEECMDALHQCALIAAQNGSDDIIVNAKIAYGQILSSEEKTSKFEK</sequence>
<dbReference type="AlphaFoldDB" id="U1QU61"/>
<evidence type="ECO:0000313" key="2">
    <source>
        <dbReference type="EMBL" id="ERH30945.1"/>
    </source>
</evidence>
<dbReference type="PATRIC" id="fig|1321816.3.peg.795"/>
<accession>U1QU61</accession>
<gene>
    <name evidence="2" type="ORF">HMPREF9244_00893</name>
</gene>
<name>U1QU61_9BIFI</name>
<dbReference type="InterPro" id="IPR002767">
    <property type="entry name" value="Thiamine_BP"/>
</dbReference>
<dbReference type="STRING" id="419015.HMPREF3214_00648"/>
<reference evidence="2 3" key="1">
    <citation type="submission" date="2013-08" db="EMBL/GenBank/DDBJ databases">
        <authorList>
            <person name="Weinstock G."/>
            <person name="Sodergren E."/>
            <person name="Wylie T."/>
            <person name="Fulton L."/>
            <person name="Fulton R."/>
            <person name="Fronick C."/>
            <person name="O'Laughlin M."/>
            <person name="Godfrey J."/>
            <person name="Miner T."/>
            <person name="Herter B."/>
            <person name="Appelbaum E."/>
            <person name="Cordes M."/>
            <person name="Lek S."/>
            <person name="Wollam A."/>
            <person name="Pepin K.H."/>
            <person name="Palsikar V.B."/>
            <person name="Mitreva M."/>
            <person name="Wilson R.K."/>
        </authorList>
    </citation>
    <scope>NUCLEOTIDE SEQUENCE [LARGE SCALE GENOMIC DNA]</scope>
    <source>
        <strain evidence="2 3">F0580</strain>
    </source>
</reference>
<dbReference type="EMBL" id="AWSI01000021">
    <property type="protein sequence ID" value="ERH30945.1"/>
    <property type="molecule type" value="Genomic_DNA"/>
</dbReference>
<feature type="domain" description="Thiamine-binding protein" evidence="1">
    <location>
        <begin position="19"/>
        <end position="91"/>
    </location>
</feature>
<dbReference type="Proteomes" id="UP000016519">
    <property type="component" value="Unassembled WGS sequence"/>
</dbReference>
<dbReference type="Pfam" id="PF01910">
    <property type="entry name" value="Thiamine_BP"/>
    <property type="match status" value="1"/>
</dbReference>
<proteinExistence type="predicted"/>
<dbReference type="InterPro" id="IPR029756">
    <property type="entry name" value="MTH1187/YkoF-like"/>
</dbReference>
<evidence type="ECO:0000259" key="1">
    <source>
        <dbReference type="Pfam" id="PF01910"/>
    </source>
</evidence>